<reference evidence="2 3" key="1">
    <citation type="submission" date="2024-01" db="EMBL/GenBank/DDBJ databases">
        <title>Genome assemblies of Stephania.</title>
        <authorList>
            <person name="Yang L."/>
        </authorList>
    </citation>
    <scope>NUCLEOTIDE SEQUENCE [LARGE SCALE GENOMIC DNA]</scope>
    <source>
        <strain evidence="2">JXDWG</strain>
        <tissue evidence="2">Leaf</tissue>
    </source>
</reference>
<accession>A0AAP0NN31</accession>
<evidence type="ECO:0000313" key="3">
    <source>
        <dbReference type="Proteomes" id="UP001419268"/>
    </source>
</evidence>
<gene>
    <name evidence="2" type="ORF">Scep_019249</name>
</gene>
<comment type="caution">
    <text evidence="2">The sequence shown here is derived from an EMBL/GenBank/DDBJ whole genome shotgun (WGS) entry which is preliminary data.</text>
</comment>
<organism evidence="2 3">
    <name type="scientific">Stephania cephalantha</name>
    <dbReference type="NCBI Taxonomy" id="152367"/>
    <lineage>
        <taxon>Eukaryota</taxon>
        <taxon>Viridiplantae</taxon>
        <taxon>Streptophyta</taxon>
        <taxon>Embryophyta</taxon>
        <taxon>Tracheophyta</taxon>
        <taxon>Spermatophyta</taxon>
        <taxon>Magnoliopsida</taxon>
        <taxon>Ranunculales</taxon>
        <taxon>Menispermaceae</taxon>
        <taxon>Menispermoideae</taxon>
        <taxon>Cissampelideae</taxon>
        <taxon>Stephania</taxon>
    </lineage>
</organism>
<name>A0AAP0NN31_9MAGN</name>
<proteinExistence type="predicted"/>
<evidence type="ECO:0000313" key="2">
    <source>
        <dbReference type="EMBL" id="KAK9111730.1"/>
    </source>
</evidence>
<feature type="region of interest" description="Disordered" evidence="1">
    <location>
        <begin position="67"/>
        <end position="91"/>
    </location>
</feature>
<sequence>MPLTFFSLPSPPPSSPSSSLLGTTICSIVTPPSARHHALLVPLSVCPSLYSIVALSAVAIAVGASPNHHHQASSTAPPALSYPAPLQLPRR</sequence>
<dbReference type="Proteomes" id="UP001419268">
    <property type="component" value="Unassembled WGS sequence"/>
</dbReference>
<dbReference type="EMBL" id="JBBNAG010000008">
    <property type="protein sequence ID" value="KAK9111730.1"/>
    <property type="molecule type" value="Genomic_DNA"/>
</dbReference>
<dbReference type="AlphaFoldDB" id="A0AAP0NN31"/>
<protein>
    <submittedName>
        <fullName evidence="2">Uncharacterized protein</fullName>
    </submittedName>
</protein>
<keyword evidence="3" id="KW-1185">Reference proteome</keyword>
<evidence type="ECO:0000256" key="1">
    <source>
        <dbReference type="SAM" id="MobiDB-lite"/>
    </source>
</evidence>